<comment type="caution">
    <text evidence="3">The sequence shown here is derived from an EMBL/GenBank/DDBJ whole genome shotgun (WGS) entry which is preliminary data.</text>
</comment>
<feature type="transmembrane region" description="Helical" evidence="2">
    <location>
        <begin position="98"/>
        <end position="120"/>
    </location>
</feature>
<keyword evidence="2" id="KW-1133">Transmembrane helix</keyword>
<evidence type="ECO:0000313" key="4">
    <source>
        <dbReference type="Proteomes" id="UP001221757"/>
    </source>
</evidence>
<accession>A0AAD7G2F0</accession>
<proteinExistence type="predicted"/>
<reference evidence="3" key="1">
    <citation type="submission" date="2023-03" db="EMBL/GenBank/DDBJ databases">
        <title>Massive genome expansion in bonnet fungi (Mycena s.s.) driven by repeated elements and novel gene families across ecological guilds.</title>
        <authorList>
            <consortium name="Lawrence Berkeley National Laboratory"/>
            <person name="Harder C.B."/>
            <person name="Miyauchi S."/>
            <person name="Viragh M."/>
            <person name="Kuo A."/>
            <person name="Thoen E."/>
            <person name="Andreopoulos B."/>
            <person name="Lu D."/>
            <person name="Skrede I."/>
            <person name="Drula E."/>
            <person name="Henrissat B."/>
            <person name="Morin E."/>
            <person name="Kohler A."/>
            <person name="Barry K."/>
            <person name="LaButti K."/>
            <person name="Morin E."/>
            <person name="Salamov A."/>
            <person name="Lipzen A."/>
            <person name="Mereny Z."/>
            <person name="Hegedus B."/>
            <person name="Baldrian P."/>
            <person name="Stursova M."/>
            <person name="Weitz H."/>
            <person name="Taylor A."/>
            <person name="Grigoriev I.V."/>
            <person name="Nagy L.G."/>
            <person name="Martin F."/>
            <person name="Kauserud H."/>
        </authorList>
    </citation>
    <scope>NUCLEOTIDE SEQUENCE</scope>
    <source>
        <strain evidence="3">CBHHK067</strain>
    </source>
</reference>
<protein>
    <submittedName>
        <fullName evidence="3">Uncharacterized protein</fullName>
    </submittedName>
</protein>
<feature type="region of interest" description="Disordered" evidence="1">
    <location>
        <begin position="196"/>
        <end position="219"/>
    </location>
</feature>
<keyword evidence="2" id="KW-0472">Membrane</keyword>
<name>A0AAD7G2F0_MYCRO</name>
<dbReference type="AlphaFoldDB" id="A0AAD7G2F0"/>
<gene>
    <name evidence="3" type="ORF">B0H17DRAFT_1212492</name>
</gene>
<organism evidence="3 4">
    <name type="scientific">Mycena rosella</name>
    <name type="common">Pink bonnet</name>
    <name type="synonym">Agaricus rosellus</name>
    <dbReference type="NCBI Taxonomy" id="1033263"/>
    <lineage>
        <taxon>Eukaryota</taxon>
        <taxon>Fungi</taxon>
        <taxon>Dikarya</taxon>
        <taxon>Basidiomycota</taxon>
        <taxon>Agaricomycotina</taxon>
        <taxon>Agaricomycetes</taxon>
        <taxon>Agaricomycetidae</taxon>
        <taxon>Agaricales</taxon>
        <taxon>Marasmiineae</taxon>
        <taxon>Mycenaceae</taxon>
        <taxon>Mycena</taxon>
    </lineage>
</organism>
<dbReference type="EMBL" id="JARKIE010000257">
    <property type="protein sequence ID" value="KAJ7660616.1"/>
    <property type="molecule type" value="Genomic_DNA"/>
</dbReference>
<evidence type="ECO:0000256" key="1">
    <source>
        <dbReference type="SAM" id="MobiDB-lite"/>
    </source>
</evidence>
<evidence type="ECO:0000256" key="2">
    <source>
        <dbReference type="SAM" id="Phobius"/>
    </source>
</evidence>
<evidence type="ECO:0000313" key="3">
    <source>
        <dbReference type="EMBL" id="KAJ7660616.1"/>
    </source>
</evidence>
<feature type="compositionally biased region" description="Low complexity" evidence="1">
    <location>
        <begin position="196"/>
        <end position="211"/>
    </location>
</feature>
<keyword evidence="2" id="KW-0812">Transmembrane</keyword>
<dbReference type="Proteomes" id="UP001221757">
    <property type="component" value="Unassembled WGS sequence"/>
</dbReference>
<keyword evidence="4" id="KW-1185">Reference proteome</keyword>
<feature type="transmembrane region" description="Helical" evidence="2">
    <location>
        <begin position="132"/>
        <end position="155"/>
    </location>
</feature>
<sequence length="242" mass="25901">MRRRTTTVDADARPCAAPPTPSCLLPYSFLPLPSTPHPSLPLPWRSAHHCPSLSCWGVERRPRRRRQTCTRITLPSRSRCPLTRIVPLSSLFLRLPSFLALPALLSFLAFPSCPSFLLGAPTLAPRLRSTTLFAATFLATRIILHLVLIVSYALFPVAPASAISSTGVLGAAMRGLGVARASSPRCLRSCSRCTRCGSSSPSSTASPATKDTPTRPALAPDIYHDARSLASSGRAVYDGGGR</sequence>